<organism evidence="3">
    <name type="scientific">uncultured delta proteobacterium</name>
    <dbReference type="NCBI Taxonomy" id="34034"/>
    <lineage>
        <taxon>Bacteria</taxon>
        <taxon>Deltaproteobacteria</taxon>
        <taxon>environmental samples</taxon>
    </lineage>
</organism>
<name>A0A212KC35_9DELT</name>
<sequence length="398" mass="43132">MRTIKPFRSVREAMSLSAPFARNTRLAFLAAFWLAVFLVAAAPGEAFGETAAVTKAEWASFLQQDPMLLAADGKLNATYRRITADLSPAAKKALIAEQREWIRHRDAAAFARHPKGSPEYCRLLAGATLDREAALREKYVAKTPEKAAAPLLSRPAAQTSAQTPPAAAQNPEPTPVTPAPATKPPVAGLPPVPPKEQPLPKADPAPQKTAPRTAQSPESKKERRAESPAVVTPPSRPVQPAGRIDITPREFAGEYNEMARALRSAAFPLTPSSVSGGGQTRTEHYQVSEDISLQFKYTGGYFEKPEIITFLAWRFMTGQPRDKDEIAYALANVLKTLAREPPGTAGAKDAAIAGFLRSVTNSFTTDTSRVWKNAGLVYVVTYLKKNDLFAMVITRNAS</sequence>
<dbReference type="Gene3D" id="1.20.1270.180">
    <property type="match status" value="1"/>
</dbReference>
<dbReference type="EMBL" id="FLUQ01000005">
    <property type="protein sequence ID" value="SBW09250.1"/>
    <property type="molecule type" value="Genomic_DNA"/>
</dbReference>
<dbReference type="Pfam" id="PF07007">
    <property type="entry name" value="LprI"/>
    <property type="match status" value="1"/>
</dbReference>
<dbReference type="InterPro" id="IPR009739">
    <property type="entry name" value="LprI-like_N"/>
</dbReference>
<feature type="compositionally biased region" description="Low complexity" evidence="1">
    <location>
        <begin position="155"/>
        <end position="171"/>
    </location>
</feature>
<feature type="domain" description="Lysozyme inhibitor LprI-like N-terminal" evidence="2">
    <location>
        <begin position="68"/>
        <end position="127"/>
    </location>
</feature>
<proteinExistence type="predicted"/>
<feature type="compositionally biased region" description="Pro residues" evidence="1">
    <location>
        <begin position="172"/>
        <end position="203"/>
    </location>
</feature>
<feature type="region of interest" description="Disordered" evidence="1">
    <location>
        <begin position="146"/>
        <end position="246"/>
    </location>
</feature>
<evidence type="ECO:0000259" key="2">
    <source>
        <dbReference type="Pfam" id="PF07007"/>
    </source>
</evidence>
<evidence type="ECO:0000256" key="1">
    <source>
        <dbReference type="SAM" id="MobiDB-lite"/>
    </source>
</evidence>
<reference evidence="3" key="1">
    <citation type="submission" date="2016-04" db="EMBL/GenBank/DDBJ databases">
        <authorList>
            <person name="Evans L.H."/>
            <person name="Alamgir A."/>
            <person name="Owens N."/>
            <person name="Weber N.D."/>
            <person name="Virtaneva K."/>
            <person name="Barbian K."/>
            <person name="Babar A."/>
            <person name="Rosenke K."/>
        </authorList>
    </citation>
    <scope>NUCLEOTIDE SEQUENCE</scope>
    <source>
        <strain evidence="3">86</strain>
    </source>
</reference>
<evidence type="ECO:0000313" key="3">
    <source>
        <dbReference type="EMBL" id="SBW09250.1"/>
    </source>
</evidence>
<gene>
    <name evidence="3" type="ORF">KL86DPRO_50112</name>
</gene>
<dbReference type="AlphaFoldDB" id="A0A212KC35"/>
<protein>
    <recommendedName>
        <fullName evidence="2">Lysozyme inhibitor LprI-like N-terminal domain-containing protein</fullName>
    </recommendedName>
</protein>
<accession>A0A212KC35</accession>